<evidence type="ECO:0000313" key="2">
    <source>
        <dbReference type="EMBL" id="KAF0703046.1"/>
    </source>
</evidence>
<proteinExistence type="predicted"/>
<dbReference type="EMBL" id="VUJU01014053">
    <property type="protein sequence ID" value="KAF0703046.1"/>
    <property type="molecule type" value="Genomic_DNA"/>
</dbReference>
<organism evidence="2 3">
    <name type="scientific">Aphis craccivora</name>
    <name type="common">Cowpea aphid</name>
    <dbReference type="NCBI Taxonomy" id="307492"/>
    <lineage>
        <taxon>Eukaryota</taxon>
        <taxon>Metazoa</taxon>
        <taxon>Ecdysozoa</taxon>
        <taxon>Arthropoda</taxon>
        <taxon>Hexapoda</taxon>
        <taxon>Insecta</taxon>
        <taxon>Pterygota</taxon>
        <taxon>Neoptera</taxon>
        <taxon>Paraneoptera</taxon>
        <taxon>Hemiptera</taxon>
        <taxon>Sternorrhyncha</taxon>
        <taxon>Aphidomorpha</taxon>
        <taxon>Aphidoidea</taxon>
        <taxon>Aphididae</taxon>
        <taxon>Aphidini</taxon>
        <taxon>Aphis</taxon>
        <taxon>Aphis</taxon>
    </lineage>
</organism>
<feature type="coiled-coil region" evidence="1">
    <location>
        <begin position="178"/>
        <end position="251"/>
    </location>
</feature>
<feature type="coiled-coil region" evidence="1">
    <location>
        <begin position="110"/>
        <end position="137"/>
    </location>
</feature>
<dbReference type="Proteomes" id="UP000478052">
    <property type="component" value="Unassembled WGS sequence"/>
</dbReference>
<sequence>MDEAMLRWETLMLNNMIVSSKDKEATILKYSSDATISTESSQKLHKAIKEKSKKSPIKDLQTSKMKVNSFKTETFKQIVNNQVKQNKIKVSKPEVNRYGKNFNLSNTNKYELLKHEMEKMNNYMEQLNKTLQTITVELSREKSINNVSINSVIDALDRYQNLKLKQNTIDGVSYKEKLDTIAKEVENIQVEKKHLQKRLEESNIALVNVNEKILALSENSDNEYDKKLNEIEEERNEWNDYQTKLEKLIIESYKALSRKDEYIKNQDFIADNLRKEKLDLETRVNEPILELQLHQSEEIENYQNKIKKLSAIIADMNRALISTRESHNMAISEMR</sequence>
<keyword evidence="3" id="KW-1185">Reference proteome</keyword>
<comment type="caution">
    <text evidence="2">The sequence shown here is derived from an EMBL/GenBank/DDBJ whole genome shotgun (WGS) entry which is preliminary data.</text>
</comment>
<accession>A0A6G0VND0</accession>
<gene>
    <name evidence="2" type="ORF">FWK35_00033299</name>
</gene>
<evidence type="ECO:0000256" key="1">
    <source>
        <dbReference type="SAM" id="Coils"/>
    </source>
</evidence>
<evidence type="ECO:0000313" key="3">
    <source>
        <dbReference type="Proteomes" id="UP000478052"/>
    </source>
</evidence>
<name>A0A6G0VND0_APHCR</name>
<dbReference type="OrthoDB" id="6602681at2759"/>
<keyword evidence="1" id="KW-0175">Coiled coil</keyword>
<reference evidence="2 3" key="1">
    <citation type="submission" date="2019-08" db="EMBL/GenBank/DDBJ databases">
        <title>Whole genome of Aphis craccivora.</title>
        <authorList>
            <person name="Voronova N.V."/>
            <person name="Shulinski R.S."/>
            <person name="Bandarenka Y.V."/>
            <person name="Zhorov D.G."/>
            <person name="Warner D."/>
        </authorList>
    </citation>
    <scope>NUCLEOTIDE SEQUENCE [LARGE SCALE GENOMIC DNA]</scope>
    <source>
        <strain evidence="2">180601</strain>
        <tissue evidence="2">Whole Body</tissue>
    </source>
</reference>
<protein>
    <submittedName>
        <fullName evidence="2">Protein hook</fullName>
    </submittedName>
</protein>
<dbReference type="AlphaFoldDB" id="A0A6G0VND0"/>